<dbReference type="AlphaFoldDB" id="A0A8S3S8R2"/>
<dbReference type="OrthoDB" id="6127275at2759"/>
<dbReference type="Proteomes" id="UP000683360">
    <property type="component" value="Unassembled WGS sequence"/>
</dbReference>
<dbReference type="Gene3D" id="2.60.40.10">
    <property type="entry name" value="Immunoglobulins"/>
    <property type="match status" value="1"/>
</dbReference>
<evidence type="ECO:0000313" key="5">
    <source>
        <dbReference type="Proteomes" id="UP000683360"/>
    </source>
</evidence>
<feature type="domain" description="Ig-like" evidence="3">
    <location>
        <begin position="50"/>
        <end position="138"/>
    </location>
</feature>
<organism evidence="4 5">
    <name type="scientific">Mytilus edulis</name>
    <name type="common">Blue mussel</name>
    <dbReference type="NCBI Taxonomy" id="6550"/>
    <lineage>
        <taxon>Eukaryota</taxon>
        <taxon>Metazoa</taxon>
        <taxon>Spiralia</taxon>
        <taxon>Lophotrochozoa</taxon>
        <taxon>Mollusca</taxon>
        <taxon>Bivalvia</taxon>
        <taxon>Autobranchia</taxon>
        <taxon>Pteriomorphia</taxon>
        <taxon>Mytilida</taxon>
        <taxon>Mytiloidea</taxon>
        <taxon>Mytilidae</taxon>
        <taxon>Mytilinae</taxon>
        <taxon>Mytilus</taxon>
    </lineage>
</organism>
<feature type="transmembrane region" description="Helical" evidence="2">
    <location>
        <begin position="259"/>
        <end position="281"/>
    </location>
</feature>
<gene>
    <name evidence="4" type="ORF">MEDL_31314</name>
</gene>
<dbReference type="InterPro" id="IPR036179">
    <property type="entry name" value="Ig-like_dom_sf"/>
</dbReference>
<reference evidence="4" key="1">
    <citation type="submission" date="2021-03" db="EMBL/GenBank/DDBJ databases">
        <authorList>
            <person name="Bekaert M."/>
        </authorList>
    </citation>
    <scope>NUCLEOTIDE SEQUENCE</scope>
</reference>
<dbReference type="InterPro" id="IPR013783">
    <property type="entry name" value="Ig-like_fold"/>
</dbReference>
<accession>A0A8S3S8R2</accession>
<dbReference type="PROSITE" id="PS50835">
    <property type="entry name" value="IG_LIKE"/>
    <property type="match status" value="1"/>
</dbReference>
<protein>
    <submittedName>
        <fullName evidence="4">HMCN</fullName>
    </submittedName>
</protein>
<name>A0A8S3S8R2_MYTED</name>
<keyword evidence="2" id="KW-1133">Transmembrane helix</keyword>
<comment type="caution">
    <text evidence="4">The sequence shown here is derived from an EMBL/GenBank/DDBJ whole genome shotgun (WGS) entry which is preliminary data.</text>
</comment>
<evidence type="ECO:0000313" key="4">
    <source>
        <dbReference type="EMBL" id="CAG2217646.1"/>
    </source>
</evidence>
<dbReference type="SUPFAM" id="SSF48726">
    <property type="entry name" value="Immunoglobulin"/>
    <property type="match status" value="1"/>
</dbReference>
<evidence type="ECO:0000259" key="3">
    <source>
        <dbReference type="PROSITE" id="PS50835"/>
    </source>
</evidence>
<proteinExistence type="predicted"/>
<keyword evidence="2" id="KW-0472">Membrane</keyword>
<dbReference type="InterPro" id="IPR007110">
    <property type="entry name" value="Ig-like_dom"/>
</dbReference>
<dbReference type="EMBL" id="CAJPWZ010001554">
    <property type="protein sequence ID" value="CAG2217646.1"/>
    <property type="molecule type" value="Genomic_DNA"/>
</dbReference>
<keyword evidence="5" id="KW-1185">Reference proteome</keyword>
<sequence>MYNTEFSSGYSTSVTHVIHLRHENQTCACIANINGYIDTAQIQIYISKYPHVEVIDTASCNRSEHTNISCTIFTEVSNYGFSSWIHSYRGAFLRYVQGNVSFKESILLFESCSLKDEGDYTCIAWNEHDGTAFYANNTFRLYVNSPPVIVSAMVFREHNTILSVQFCSASVTTHSWSTLNKQIGNSPQINQSLSRKAVEVIFYNKTIDCNGYISNLTLYNQTTGKYELVLINDFGETKQAVIVELLEAVVLTETYDLRLIVFGLMAIGIFIVTATGTVIILRSRCNSNLVHVLIVGPHEHVEGSSISIYHAATSSEPVVHTYDTTNPDYLEVIDYTNRLSYLSEHYKESEEDEESQTNSIRNDHDYEEID</sequence>
<feature type="region of interest" description="Disordered" evidence="1">
    <location>
        <begin position="345"/>
        <end position="370"/>
    </location>
</feature>
<evidence type="ECO:0000256" key="1">
    <source>
        <dbReference type="SAM" id="MobiDB-lite"/>
    </source>
</evidence>
<evidence type="ECO:0000256" key="2">
    <source>
        <dbReference type="SAM" id="Phobius"/>
    </source>
</evidence>
<keyword evidence="2" id="KW-0812">Transmembrane</keyword>